<dbReference type="RefSeq" id="WP_146458970.1">
    <property type="nucleotide sequence ID" value="NZ_SJPW01000004.1"/>
</dbReference>
<keyword evidence="5" id="KW-1185">Reference proteome</keyword>
<dbReference type="InterPro" id="IPR050452">
    <property type="entry name" value="Metacaspase"/>
</dbReference>
<keyword evidence="2" id="KW-0812">Transmembrane</keyword>
<dbReference type="InterPro" id="IPR011600">
    <property type="entry name" value="Pept_C14_caspase"/>
</dbReference>
<feature type="coiled-coil region" evidence="1">
    <location>
        <begin position="405"/>
        <end position="432"/>
    </location>
</feature>
<dbReference type="PANTHER" id="PTHR48104">
    <property type="entry name" value="METACASPASE-4"/>
    <property type="match status" value="1"/>
</dbReference>
<dbReference type="Pfam" id="PF00656">
    <property type="entry name" value="Peptidase_C14"/>
    <property type="match status" value="1"/>
</dbReference>
<dbReference type="EMBL" id="SJPW01000004">
    <property type="protein sequence ID" value="TWU54821.1"/>
    <property type="molecule type" value="Genomic_DNA"/>
</dbReference>
<name>A0A5C6F5S1_9BACT</name>
<protein>
    <submittedName>
        <fullName evidence="4">Caspase domain protein</fullName>
    </submittedName>
</protein>
<feature type="transmembrane region" description="Helical" evidence="2">
    <location>
        <begin position="20"/>
        <end position="41"/>
    </location>
</feature>
<evidence type="ECO:0000256" key="2">
    <source>
        <dbReference type="SAM" id="Phobius"/>
    </source>
</evidence>
<feature type="domain" description="Peptidase C14 caspase" evidence="3">
    <location>
        <begin position="65"/>
        <end position="289"/>
    </location>
</feature>
<keyword evidence="2" id="KW-1133">Transmembrane helix</keyword>
<dbReference type="GO" id="GO:0005737">
    <property type="term" value="C:cytoplasm"/>
    <property type="evidence" value="ECO:0007669"/>
    <property type="project" value="TreeGrafter"/>
</dbReference>
<dbReference type="Gene3D" id="3.40.50.1460">
    <property type="match status" value="1"/>
</dbReference>
<keyword evidence="1" id="KW-0175">Coiled coil</keyword>
<accession>A0A5C6F5S1</accession>
<reference evidence="4 5" key="1">
    <citation type="submission" date="2019-02" db="EMBL/GenBank/DDBJ databases">
        <title>Deep-cultivation of Planctomycetes and their phenomic and genomic characterization uncovers novel biology.</title>
        <authorList>
            <person name="Wiegand S."/>
            <person name="Jogler M."/>
            <person name="Boedeker C."/>
            <person name="Pinto D."/>
            <person name="Vollmers J."/>
            <person name="Rivas-Marin E."/>
            <person name="Kohn T."/>
            <person name="Peeters S.H."/>
            <person name="Heuer A."/>
            <person name="Rast P."/>
            <person name="Oberbeckmann S."/>
            <person name="Bunk B."/>
            <person name="Jeske O."/>
            <person name="Meyerdierks A."/>
            <person name="Storesund J.E."/>
            <person name="Kallscheuer N."/>
            <person name="Luecker S."/>
            <person name="Lage O.M."/>
            <person name="Pohl T."/>
            <person name="Merkel B.J."/>
            <person name="Hornburger P."/>
            <person name="Mueller R.-W."/>
            <person name="Bruemmer F."/>
            <person name="Labrenz M."/>
            <person name="Spormann A.M."/>
            <person name="Op Den Camp H."/>
            <person name="Overmann J."/>
            <person name="Amann R."/>
            <person name="Jetten M.S.M."/>
            <person name="Mascher T."/>
            <person name="Medema M.H."/>
            <person name="Devos D.P."/>
            <person name="Kaster A.-K."/>
            <person name="Ovreas L."/>
            <person name="Rohde M."/>
            <person name="Galperin M.Y."/>
            <person name="Jogler C."/>
        </authorList>
    </citation>
    <scope>NUCLEOTIDE SEQUENCE [LARGE SCALE GENOMIC DNA]</scope>
    <source>
        <strain evidence="4 5">Poly51</strain>
    </source>
</reference>
<dbReference type="OrthoDB" id="291633at2"/>
<comment type="caution">
    <text evidence="4">The sequence shown here is derived from an EMBL/GenBank/DDBJ whole genome shotgun (WGS) entry which is preliminary data.</text>
</comment>
<organism evidence="4 5">
    <name type="scientific">Rubripirellula tenax</name>
    <dbReference type="NCBI Taxonomy" id="2528015"/>
    <lineage>
        <taxon>Bacteria</taxon>
        <taxon>Pseudomonadati</taxon>
        <taxon>Planctomycetota</taxon>
        <taxon>Planctomycetia</taxon>
        <taxon>Pirellulales</taxon>
        <taxon>Pirellulaceae</taxon>
        <taxon>Rubripirellula</taxon>
    </lineage>
</organism>
<dbReference type="AlphaFoldDB" id="A0A5C6F5S1"/>
<evidence type="ECO:0000313" key="4">
    <source>
        <dbReference type="EMBL" id="TWU54821.1"/>
    </source>
</evidence>
<gene>
    <name evidence="4" type="ORF">Poly51_35400</name>
</gene>
<dbReference type="GO" id="GO:0006508">
    <property type="term" value="P:proteolysis"/>
    <property type="evidence" value="ECO:0007669"/>
    <property type="project" value="InterPro"/>
</dbReference>
<evidence type="ECO:0000259" key="3">
    <source>
        <dbReference type="Pfam" id="PF00656"/>
    </source>
</evidence>
<dbReference type="InterPro" id="IPR029030">
    <property type="entry name" value="Caspase-like_dom_sf"/>
</dbReference>
<dbReference type="PANTHER" id="PTHR48104:SF30">
    <property type="entry name" value="METACASPASE-1"/>
    <property type="match status" value="1"/>
</dbReference>
<dbReference type="Proteomes" id="UP000318288">
    <property type="component" value="Unassembled WGS sequence"/>
</dbReference>
<feature type="coiled-coil region" evidence="1">
    <location>
        <begin position="557"/>
        <end position="587"/>
    </location>
</feature>
<evidence type="ECO:0000313" key="5">
    <source>
        <dbReference type="Proteomes" id="UP000318288"/>
    </source>
</evidence>
<sequence length="1150" mass="128060">MKKIFPTIISRSLRCVSGGVGFPTVALTFAIAVLFIAISLLSRSQTLADDDLGFGKKDLRGGENWAILIGVNYTSRQEELRDGDDLLSRDALPALSNAANDALAIADILTNYYDYDKSHVIVLTDDKGTDSERLPTKSNIARELLRVSKEADEDDTVFFFFAGHGIKLGSQSTSGNNVAMLAMDVELQNGEPIGNLFGLPFGLIDDLGRIKAKQKLLVLDCCHSGEIFNQHRASTAFQPPSDGRGRSDESLLNAPAFQAMASCRASQLASDGRDGNSKFTSAFLHGLRRIPAQNQKQPVTAHAILQHLEGYFDPSQRPDCRNLVEQTGDAGEFSFKPNTKADFKKFLVEELEEAYLRSMVVSRQGSWWFQECPWFIPSIRAEMVQIYDSHRVVARGNEVADLLDAESLRLAADSALRQLKEGESEVARLRRKHGTLLLDADNGKKLREALAEIESDLEPLLPKSNAIEASRGVSPKVAPANSMDKDLQAADVHLLAVVKHSLSKTEADSVYKQALRMYAHEMRATQVPQNNDMAEDDEKVFNYSLQILQALCRVDYAEFLQRELKQHKLAAEQYQQARREIEQLTFDGKQKGYADFFMAFTLCSEADAWIGINRWKQADSLLDEAKELAKPKPDGLTSPVAGHFLEAHIYRRNAWCKMMQWKIEDAVCSFHKSNQILLNRMSRVNGDDTDTLSSSEEMVCVDASVANQVAFDESRDYSSKVAYLHNLHGIAMGMRFQGETALAAAEYRKLTDRVESAFGQFRSDSADAAIEDQFIGRTINTQERLGDCNLFGDPEVRDLKEALDDYRRAMTRVHLLRDSARDQTTAVLLYKQALALSLPSTFTDHELANQMCEVADKIYLPQKDKAGGLLDAVGTLTTLCVRACEQTAKKGTTNGSELTDQNNLRECILAYRDKVGTTPHRDQLELCLFASDILLKHAGSRNKYQTLADADLLLSFCRVALDSYQATSNDEPEQEFQVSDAVKYLRPYFDTAMNAKMSLGDAQVKEMLQIQAEATLGKLDIKGNEVRPILAVYTLDGKPYLLVDIPRGISRCVSLAESYYNVEMVREACYSTTKLPLPDDVYDAMSGWLKQNPSASLTSSVDCRWRDSVRGFDARHAMTRTFVDSTTGKETTAVETASQATTFPFALQRP</sequence>
<evidence type="ECO:0000256" key="1">
    <source>
        <dbReference type="SAM" id="Coils"/>
    </source>
</evidence>
<dbReference type="SUPFAM" id="SSF52129">
    <property type="entry name" value="Caspase-like"/>
    <property type="match status" value="1"/>
</dbReference>
<dbReference type="GO" id="GO:0004197">
    <property type="term" value="F:cysteine-type endopeptidase activity"/>
    <property type="evidence" value="ECO:0007669"/>
    <property type="project" value="InterPro"/>
</dbReference>
<proteinExistence type="predicted"/>
<keyword evidence="2" id="KW-0472">Membrane</keyword>